<feature type="domain" description="Hcy-binding" evidence="5">
    <location>
        <begin position="1"/>
        <end position="293"/>
    </location>
</feature>
<sequence>MSAETQRIVLLDGGMGQELRRRSQRPATPLWSAQVMLDEPQLVVAAHRDFIDAGARVIITNNYSTTPQRLARDGDPALFAPLQAAALEAARQAREQSGRAVRIAGCLPPLVASYHHELVPDDAICLRDYRRLVEVQAEEVDLLICETMTLTREALAATRAAVERQVPVWVAFSVDDADGTRLRSGEPLAEAARAVVAAGASSVLVNCSVPEAVTTAMAQLAGLDVPYGGYANGFTSAADLAPGGTVEGLEARRDLDPERYAEHACEWVARGTTLVGGCCEVGPAHIAALAARLVALGYQLDDEAE</sequence>
<dbReference type="PANTHER" id="PTHR11103:SF18">
    <property type="entry name" value="SLR1189 PROTEIN"/>
    <property type="match status" value="1"/>
</dbReference>
<dbReference type="Proteomes" id="UP000199075">
    <property type="component" value="Unassembled WGS sequence"/>
</dbReference>
<feature type="binding site" evidence="3 4">
    <location>
        <position position="207"/>
    </location>
    <ligand>
        <name>Zn(2+)</name>
        <dbReference type="ChEBI" id="CHEBI:29105"/>
    </ligand>
</feature>
<dbReference type="GO" id="GO:0008168">
    <property type="term" value="F:methyltransferase activity"/>
    <property type="evidence" value="ECO:0007669"/>
    <property type="project" value="UniProtKB-UniRule"/>
</dbReference>
<organism evidence="6 7">
    <name type="scientific">Halomonas shengliensis</name>
    <dbReference type="NCBI Taxonomy" id="419597"/>
    <lineage>
        <taxon>Bacteria</taxon>
        <taxon>Pseudomonadati</taxon>
        <taxon>Pseudomonadota</taxon>
        <taxon>Gammaproteobacteria</taxon>
        <taxon>Oceanospirillales</taxon>
        <taxon>Halomonadaceae</taxon>
        <taxon>Halomonas</taxon>
    </lineage>
</organism>
<keyword evidence="1 4" id="KW-0489">Methyltransferase</keyword>
<proteinExistence type="predicted"/>
<dbReference type="GO" id="GO:0008270">
    <property type="term" value="F:zinc ion binding"/>
    <property type="evidence" value="ECO:0007669"/>
    <property type="project" value="InterPro"/>
</dbReference>
<dbReference type="RefSeq" id="WP_089676638.1">
    <property type="nucleotide sequence ID" value="NZ_FNIV01000001.1"/>
</dbReference>
<gene>
    <name evidence="6" type="ORF">SAMN04487957_101412</name>
</gene>
<dbReference type="EMBL" id="FNIV01000001">
    <property type="protein sequence ID" value="SDN69456.1"/>
    <property type="molecule type" value="Genomic_DNA"/>
</dbReference>
<keyword evidence="2 4" id="KW-0808">Transferase</keyword>
<evidence type="ECO:0000313" key="7">
    <source>
        <dbReference type="Proteomes" id="UP000199075"/>
    </source>
</evidence>
<accession>A0A1H0DHE6</accession>
<protein>
    <submittedName>
        <fullName evidence="6">Homocysteine S-methyltransferase</fullName>
    </submittedName>
</protein>
<dbReference type="AlphaFoldDB" id="A0A1H0DHE6"/>
<reference evidence="7" key="1">
    <citation type="submission" date="2016-10" db="EMBL/GenBank/DDBJ databases">
        <authorList>
            <person name="Varghese N."/>
            <person name="Submissions S."/>
        </authorList>
    </citation>
    <scope>NUCLEOTIDE SEQUENCE [LARGE SCALE GENOMIC DNA]</scope>
    <source>
        <strain evidence="7">CGMCC 1.6444</strain>
    </source>
</reference>
<dbReference type="Gene3D" id="3.20.20.330">
    <property type="entry name" value="Homocysteine-binding-like domain"/>
    <property type="match status" value="1"/>
</dbReference>
<dbReference type="PROSITE" id="PS50970">
    <property type="entry name" value="HCY"/>
    <property type="match status" value="1"/>
</dbReference>
<evidence type="ECO:0000256" key="4">
    <source>
        <dbReference type="PROSITE-ProRule" id="PRU00333"/>
    </source>
</evidence>
<feature type="binding site" evidence="3 4">
    <location>
        <position position="278"/>
    </location>
    <ligand>
        <name>Zn(2+)</name>
        <dbReference type="ChEBI" id="CHEBI:29105"/>
    </ligand>
</feature>
<evidence type="ECO:0000256" key="2">
    <source>
        <dbReference type="ARBA" id="ARBA00022679"/>
    </source>
</evidence>
<evidence type="ECO:0000313" key="6">
    <source>
        <dbReference type="EMBL" id="SDN69456.1"/>
    </source>
</evidence>
<dbReference type="GO" id="GO:0032259">
    <property type="term" value="P:methylation"/>
    <property type="evidence" value="ECO:0007669"/>
    <property type="project" value="UniProtKB-KW"/>
</dbReference>
<keyword evidence="3 4" id="KW-0862">Zinc</keyword>
<comment type="cofactor">
    <cofactor evidence="3">
        <name>Zn(2+)</name>
        <dbReference type="ChEBI" id="CHEBI:29105"/>
    </cofactor>
    <text evidence="3">Binds 1 zinc ion per subunit.</text>
</comment>
<dbReference type="PIRSF" id="PIRSF037505">
    <property type="entry name" value="Betaine_HMT"/>
    <property type="match status" value="1"/>
</dbReference>
<dbReference type="GO" id="GO:0009086">
    <property type="term" value="P:methionine biosynthetic process"/>
    <property type="evidence" value="ECO:0007669"/>
    <property type="project" value="InterPro"/>
</dbReference>
<dbReference type="PANTHER" id="PTHR11103">
    <property type="entry name" value="SLR1189 PROTEIN"/>
    <property type="match status" value="1"/>
</dbReference>
<evidence type="ECO:0000256" key="3">
    <source>
        <dbReference type="PIRSR" id="PIRSR037505-2"/>
    </source>
</evidence>
<dbReference type="SUPFAM" id="SSF82282">
    <property type="entry name" value="Homocysteine S-methyltransferase"/>
    <property type="match status" value="1"/>
</dbReference>
<dbReference type="OrthoDB" id="9803687at2"/>
<feature type="binding site" evidence="3 4">
    <location>
        <position position="279"/>
    </location>
    <ligand>
        <name>Zn(2+)</name>
        <dbReference type="ChEBI" id="CHEBI:29105"/>
    </ligand>
</feature>
<evidence type="ECO:0000259" key="5">
    <source>
        <dbReference type="PROSITE" id="PS50970"/>
    </source>
</evidence>
<keyword evidence="7" id="KW-1185">Reference proteome</keyword>
<evidence type="ECO:0000256" key="1">
    <source>
        <dbReference type="ARBA" id="ARBA00022603"/>
    </source>
</evidence>
<dbReference type="InterPro" id="IPR003726">
    <property type="entry name" value="HCY_dom"/>
</dbReference>
<dbReference type="Pfam" id="PF02574">
    <property type="entry name" value="S-methyl_trans"/>
    <property type="match status" value="1"/>
</dbReference>
<dbReference type="InterPro" id="IPR036589">
    <property type="entry name" value="HCY_dom_sf"/>
</dbReference>
<dbReference type="InterPro" id="IPR017226">
    <property type="entry name" value="BHMT-like"/>
</dbReference>
<name>A0A1H0DHE6_9GAMM</name>
<keyword evidence="3 4" id="KW-0479">Metal-binding</keyword>
<dbReference type="STRING" id="419597.SAMN04487957_101412"/>